<keyword evidence="1" id="KW-0479">Metal-binding</keyword>
<dbReference type="eggNOG" id="ENOG502SPG4">
    <property type="taxonomic scope" value="Eukaryota"/>
</dbReference>
<evidence type="ECO:0000313" key="5">
    <source>
        <dbReference type="EMBL" id="KFX44720.1"/>
    </source>
</evidence>
<proteinExistence type="predicted"/>
<dbReference type="EMBL" id="JPOX01000026">
    <property type="protein sequence ID" value="KFX44720.1"/>
    <property type="molecule type" value="Genomic_DNA"/>
</dbReference>
<protein>
    <submittedName>
        <fullName evidence="5">Receptor-transporting protein 3</fullName>
    </submittedName>
</protein>
<accession>A0A093UXP4</accession>
<dbReference type="SMART" id="SM01328">
    <property type="entry name" value="zf-3CxxC"/>
    <property type="match status" value="1"/>
</dbReference>
<dbReference type="InterPro" id="IPR027377">
    <property type="entry name" value="ZAR1/RTP1-5-like_Znf-3CxxC"/>
</dbReference>
<evidence type="ECO:0000259" key="4">
    <source>
        <dbReference type="SMART" id="SM01328"/>
    </source>
</evidence>
<organism evidence="5">
    <name type="scientific">Talaromyces marneffei PM1</name>
    <dbReference type="NCBI Taxonomy" id="1077442"/>
    <lineage>
        <taxon>Eukaryota</taxon>
        <taxon>Fungi</taxon>
        <taxon>Dikarya</taxon>
        <taxon>Ascomycota</taxon>
        <taxon>Pezizomycotina</taxon>
        <taxon>Eurotiomycetes</taxon>
        <taxon>Eurotiomycetidae</taxon>
        <taxon>Eurotiales</taxon>
        <taxon>Trichocomaceae</taxon>
        <taxon>Talaromyces</taxon>
        <taxon>Talaromyces sect. Talaromyces</taxon>
    </lineage>
</organism>
<reference evidence="5" key="1">
    <citation type="journal article" date="2014" name="PLoS Genet.">
        <title>Signature Gene Expression Reveals Novel Clues to the Molecular Mechanisms of Dimorphic Transition in Penicillium marneffei.</title>
        <authorList>
            <person name="Yang E."/>
            <person name="Wang G."/>
            <person name="Cai J."/>
            <person name="Woo P.C."/>
            <person name="Lau S.K."/>
            <person name="Yuen K.-Y."/>
            <person name="Chow W.-N."/>
            <person name="Lin X."/>
        </authorList>
    </citation>
    <scope>NUCLEOTIDE SEQUENCE [LARGE SCALE GENOMIC DNA]</scope>
    <source>
        <strain evidence="5">PM1</strain>
    </source>
</reference>
<feature type="domain" description="3CxxC-type" evidence="4">
    <location>
        <begin position="51"/>
        <end position="149"/>
    </location>
</feature>
<dbReference type="AlphaFoldDB" id="A0A093UXP4"/>
<evidence type="ECO:0000256" key="3">
    <source>
        <dbReference type="ARBA" id="ARBA00022833"/>
    </source>
</evidence>
<keyword evidence="3" id="KW-0862">Zinc</keyword>
<gene>
    <name evidence="5" type="ORF">GQ26_0260010</name>
</gene>
<evidence type="ECO:0000256" key="1">
    <source>
        <dbReference type="ARBA" id="ARBA00022723"/>
    </source>
</evidence>
<evidence type="ECO:0000256" key="2">
    <source>
        <dbReference type="ARBA" id="ARBA00022771"/>
    </source>
</evidence>
<keyword evidence="2" id="KW-0863">Zinc-finger</keyword>
<sequence>MPTKKPKSIQQWSMYPSLHEHVVRLLEEDDLHLNFYESDESETCDETWDTNVTGRFVYRNPSCGVNAWTSGRIAVTIRLYTGGKYNVRVYHQRCKSCKRLSRPKLNETYAERTAYRIKNWHGIEQEARPHSGNSNGPHNSELCEGCRHGHCRAVQVDDLSNILRGTRLS</sequence>
<dbReference type="HOGENOM" id="CLU_089692_1_0_1"/>
<comment type="caution">
    <text evidence="5">The sequence shown here is derived from an EMBL/GenBank/DDBJ whole genome shotgun (WGS) entry which is preliminary data.</text>
</comment>
<name>A0A093UXP4_TALMA</name>
<keyword evidence="5" id="KW-0675">Receptor</keyword>
<dbReference type="Pfam" id="PF13695">
    <property type="entry name" value="Zn_ribbon_3CxxC"/>
    <property type="match status" value="1"/>
</dbReference>
<dbReference type="GO" id="GO:0008270">
    <property type="term" value="F:zinc ion binding"/>
    <property type="evidence" value="ECO:0007669"/>
    <property type="project" value="UniProtKB-KW"/>
</dbReference>